<organism evidence="1 2">
    <name type="scientific">Pseudomonas quercus</name>
    <dbReference type="NCBI Taxonomy" id="2722792"/>
    <lineage>
        <taxon>Bacteria</taxon>
        <taxon>Pseudomonadati</taxon>
        <taxon>Pseudomonadota</taxon>
        <taxon>Gammaproteobacteria</taxon>
        <taxon>Pseudomonadales</taxon>
        <taxon>Pseudomonadaceae</taxon>
        <taxon>Pseudomonas</taxon>
    </lineage>
</organism>
<comment type="caution">
    <text evidence="1">The sequence shown here is derived from an EMBL/GenBank/DDBJ whole genome shotgun (WGS) entry which is preliminary data.</text>
</comment>
<proteinExistence type="predicted"/>
<accession>A0ABX0YAE7</accession>
<evidence type="ECO:0000313" key="2">
    <source>
        <dbReference type="Proteomes" id="UP000746535"/>
    </source>
</evidence>
<dbReference type="EMBL" id="JAAVJI010000002">
    <property type="protein sequence ID" value="NJP00275.1"/>
    <property type="molecule type" value="Genomic_DNA"/>
</dbReference>
<dbReference type="Pfam" id="PF02482">
    <property type="entry name" value="Ribosomal_S30AE"/>
    <property type="match status" value="1"/>
</dbReference>
<name>A0ABX0YAE7_9PSED</name>
<protein>
    <submittedName>
        <fullName evidence="1">HPF/RaiA family ribosome-associated protein</fullName>
    </submittedName>
</protein>
<dbReference type="RefSeq" id="WP_168082246.1">
    <property type="nucleotide sequence ID" value="NZ_JAAVJI010000002.1"/>
</dbReference>
<sequence>MQVQVNSNQVTAGVGLHDWVGSAVEDALERFDDLLTRVEVHVSDENAEKSGAQDKRCQIEARPKGHTPVSVTHKAESLDQAVQGAADKMCHALEHLMGRLDEPVVSTGHLTAPPVLEDSEAEVDAMLEDDFLARREALGKE</sequence>
<dbReference type="InterPro" id="IPR003489">
    <property type="entry name" value="RHF/RaiA"/>
</dbReference>
<dbReference type="SUPFAM" id="SSF69754">
    <property type="entry name" value="Ribosome binding protein Y (YfiA homologue)"/>
    <property type="match status" value="1"/>
</dbReference>
<dbReference type="Proteomes" id="UP000746535">
    <property type="component" value="Unassembled WGS sequence"/>
</dbReference>
<evidence type="ECO:0000313" key="1">
    <source>
        <dbReference type="EMBL" id="NJP00275.1"/>
    </source>
</evidence>
<dbReference type="InterPro" id="IPR036567">
    <property type="entry name" value="RHF-like"/>
</dbReference>
<keyword evidence="2" id="KW-1185">Reference proteome</keyword>
<reference evidence="1 2" key="1">
    <citation type="submission" date="2020-03" db="EMBL/GenBank/DDBJ databases">
        <authorList>
            <person name="Wang L."/>
            <person name="He N."/>
            <person name="Li Y."/>
            <person name="Fang Y."/>
            <person name="Zhang F."/>
        </authorList>
    </citation>
    <scope>NUCLEOTIDE SEQUENCE [LARGE SCALE GENOMIC DNA]</scope>
    <source>
        <strain evidence="2">hsmgli-8</strain>
    </source>
</reference>
<gene>
    <name evidence="1" type="ORF">HBH25_05310</name>
</gene>
<dbReference type="Gene3D" id="3.30.160.100">
    <property type="entry name" value="Ribosome hibernation promotion factor-like"/>
    <property type="match status" value="1"/>
</dbReference>